<dbReference type="EMBL" id="BK014839">
    <property type="protein sequence ID" value="DAD78196.1"/>
    <property type="molecule type" value="Genomic_DNA"/>
</dbReference>
<protein>
    <submittedName>
        <fullName evidence="2">Uncharacterized protein</fullName>
    </submittedName>
</protein>
<organism evidence="2">
    <name type="scientific">Siphoviridae sp. ctrgt10</name>
    <dbReference type="NCBI Taxonomy" id="2826479"/>
    <lineage>
        <taxon>Viruses</taxon>
        <taxon>Duplodnaviria</taxon>
        <taxon>Heunggongvirae</taxon>
        <taxon>Uroviricota</taxon>
        <taxon>Caudoviricetes</taxon>
    </lineage>
</organism>
<sequence length="249" mass="27982">MLKLDESLFESLLAEVGEEEQIKEFIERLSEIAVEELSLEDVEEIQTTASQLAATAKELRTKLLKTDVKEDCADSLKECSDDICITCATPEKQGEAPIATDIIYMYEVAPDENSCPDVYNNEDAAREFAITCNCNNITKVAYSMKDGTYIPTGYAETIEIVKPILEELSDQLTNEVKSSGGKDAWLKQANELAEELRNHIKYLETYASREINKGGAYDSEQEIQEVIEFEKQTLENITKKIAQVEKAKI</sequence>
<evidence type="ECO:0000313" key="2">
    <source>
        <dbReference type="EMBL" id="DAD78196.1"/>
    </source>
</evidence>
<feature type="coiled-coil region" evidence="1">
    <location>
        <begin position="186"/>
        <end position="247"/>
    </location>
</feature>
<accession>A0A8S5M7K0</accession>
<reference evidence="2" key="1">
    <citation type="journal article" date="2021" name="Proc. Natl. Acad. Sci. U.S.A.">
        <title>A Catalog of Tens of Thousands of Viruses from Human Metagenomes Reveals Hidden Associations with Chronic Diseases.</title>
        <authorList>
            <person name="Tisza M.J."/>
            <person name="Buck C.B."/>
        </authorList>
    </citation>
    <scope>NUCLEOTIDE SEQUENCE</scope>
    <source>
        <strain evidence="2">Ctrgt10</strain>
    </source>
</reference>
<keyword evidence="1" id="KW-0175">Coiled coil</keyword>
<evidence type="ECO:0000256" key="1">
    <source>
        <dbReference type="SAM" id="Coils"/>
    </source>
</evidence>
<name>A0A8S5M7K0_9CAUD</name>
<proteinExistence type="predicted"/>